<dbReference type="InterPro" id="IPR036812">
    <property type="entry name" value="NAD(P)_OxRdtase_dom_sf"/>
</dbReference>
<accession>D5MRK2</accession>
<organism evidence="3">
    <name type="scientific">Streptomyces sp. 2238-SVT4</name>
    <dbReference type="NCBI Taxonomy" id="681626"/>
    <lineage>
        <taxon>Bacteria</taxon>
        <taxon>Bacillati</taxon>
        <taxon>Actinomycetota</taxon>
        <taxon>Actinomycetes</taxon>
        <taxon>Kitasatosporales</taxon>
        <taxon>Streptomycetaceae</taxon>
        <taxon>Streptomyces</taxon>
    </lineage>
</organism>
<dbReference type="Pfam" id="PF00248">
    <property type="entry name" value="Aldo_ket_red"/>
    <property type="match status" value="1"/>
</dbReference>
<dbReference type="InterPro" id="IPR050523">
    <property type="entry name" value="AKR_Detox_Biosynth"/>
</dbReference>
<dbReference type="FunFam" id="3.20.20.100:FF:000004">
    <property type="entry name" value="Oxidoreductase, aldo/keto reductase"/>
    <property type="match status" value="1"/>
</dbReference>
<dbReference type="EMBL" id="AB524586">
    <property type="protein sequence ID" value="BAJ07868.1"/>
    <property type="molecule type" value="Genomic_DNA"/>
</dbReference>
<dbReference type="GO" id="GO:0005829">
    <property type="term" value="C:cytosol"/>
    <property type="evidence" value="ECO:0007669"/>
    <property type="project" value="UniProtKB-ARBA"/>
</dbReference>
<reference evidence="3" key="1">
    <citation type="journal article" date="2010" name="Appl. Environ. Microbiol.">
        <title>Cloning and characterization of a gene cluster for hatomarubigin biosynthesis in Streptomyces sp. strain 2238-SVT4.</title>
        <authorList>
            <person name="Kawasaki T."/>
            <person name="Hirashima R."/>
            <person name="Maruta T."/>
            <person name="Sato H."/>
            <person name="Maeda A."/>
            <person name="Yamada Y."/>
            <person name="Takeda M."/>
            <person name="Hayakawa Y."/>
        </authorList>
    </citation>
    <scope>NUCLEOTIDE SEQUENCE</scope>
    <source>
        <strain evidence="3">2238-SVT4</strain>
    </source>
</reference>
<dbReference type="GO" id="GO:0016491">
    <property type="term" value="F:oxidoreductase activity"/>
    <property type="evidence" value="ECO:0007669"/>
    <property type="project" value="UniProtKB-KW"/>
</dbReference>
<sequence>MEYTHLGRSGLSVSRLVLGTMNFGTETSEEDSHRIMDRAHEHGINFFDTANVYGSRGGTDLTESIIGRWFAAGGGRRERTVLATKVYIPTGEWPNERFLSALNIRRAADASLKRLGTDHIDLYQMHHVDRSTPWDEIWEAFQVLRQQGKVLYFGSSNFAGWHIALAQEAARSRHFLGLVSDQSVYNLMNRWIELEVLPAARHFGLGVIPWSPLNGGVLGGVLRKAKEGGALRGNTGRSIATLAGHRETVEAYEKLSADIGEDPAHVGLAWLLAQDGVTGPIIGPRTVGQLESSLRALDIALDEVVLTALDRLFPAPGLNPVVNGPRPAPEAYAW</sequence>
<evidence type="ECO:0000313" key="3">
    <source>
        <dbReference type="EMBL" id="BAJ07868.1"/>
    </source>
</evidence>
<dbReference type="SUPFAM" id="SSF51430">
    <property type="entry name" value="NAD(P)-linked oxidoreductase"/>
    <property type="match status" value="1"/>
</dbReference>
<protein>
    <submittedName>
        <fullName evidence="3">Putative aldo/keto reductase</fullName>
    </submittedName>
</protein>
<keyword evidence="1" id="KW-0560">Oxidoreductase</keyword>
<dbReference type="PANTHER" id="PTHR43364">
    <property type="entry name" value="NADH-SPECIFIC METHYLGLYOXAL REDUCTASE-RELATED"/>
    <property type="match status" value="1"/>
</dbReference>
<gene>
    <name evidence="3" type="primary">hrbZ2</name>
</gene>
<evidence type="ECO:0000256" key="1">
    <source>
        <dbReference type="ARBA" id="ARBA00023002"/>
    </source>
</evidence>
<dbReference type="PANTHER" id="PTHR43364:SF5">
    <property type="entry name" value="REDUCTASE"/>
    <property type="match status" value="1"/>
</dbReference>
<feature type="domain" description="NADP-dependent oxidoreductase" evidence="2">
    <location>
        <begin position="15"/>
        <end position="311"/>
    </location>
</feature>
<dbReference type="InterPro" id="IPR023210">
    <property type="entry name" value="NADP_OxRdtase_dom"/>
</dbReference>
<evidence type="ECO:0000259" key="2">
    <source>
        <dbReference type="Pfam" id="PF00248"/>
    </source>
</evidence>
<proteinExistence type="predicted"/>
<dbReference type="AlphaFoldDB" id="D5MRK2"/>
<dbReference type="CDD" id="cd19087">
    <property type="entry name" value="AKR_AKR12A1_B1_C1"/>
    <property type="match status" value="1"/>
</dbReference>
<name>D5MRK2_9ACTN</name>
<dbReference type="Gene3D" id="3.20.20.100">
    <property type="entry name" value="NADP-dependent oxidoreductase domain"/>
    <property type="match status" value="1"/>
</dbReference>